<evidence type="ECO:0000313" key="1">
    <source>
        <dbReference type="EMBL" id="CAG8694701.1"/>
    </source>
</evidence>
<comment type="caution">
    <text evidence="1">The sequence shown here is derived from an EMBL/GenBank/DDBJ whole genome shotgun (WGS) entry which is preliminary data.</text>
</comment>
<dbReference type="EMBL" id="CAJVQC010018596">
    <property type="protein sequence ID" value="CAG8694701.1"/>
    <property type="molecule type" value="Genomic_DNA"/>
</dbReference>
<keyword evidence="2" id="KW-1185">Reference proteome</keyword>
<evidence type="ECO:0000313" key="2">
    <source>
        <dbReference type="Proteomes" id="UP000789920"/>
    </source>
</evidence>
<sequence>QLQLSESSLKKEEKIKVKKKGELLLILQQVRDLHNATDVDDAAEETT</sequence>
<organism evidence="1 2">
    <name type="scientific">Racocetra persica</name>
    <dbReference type="NCBI Taxonomy" id="160502"/>
    <lineage>
        <taxon>Eukaryota</taxon>
        <taxon>Fungi</taxon>
        <taxon>Fungi incertae sedis</taxon>
        <taxon>Mucoromycota</taxon>
        <taxon>Glomeromycotina</taxon>
        <taxon>Glomeromycetes</taxon>
        <taxon>Diversisporales</taxon>
        <taxon>Gigasporaceae</taxon>
        <taxon>Racocetra</taxon>
    </lineage>
</organism>
<feature type="non-terminal residue" evidence="1">
    <location>
        <position position="1"/>
    </location>
</feature>
<dbReference type="Proteomes" id="UP000789920">
    <property type="component" value="Unassembled WGS sequence"/>
</dbReference>
<gene>
    <name evidence="1" type="ORF">RPERSI_LOCUS9723</name>
</gene>
<proteinExistence type="predicted"/>
<protein>
    <submittedName>
        <fullName evidence="1">34069_t:CDS:1</fullName>
    </submittedName>
</protein>
<accession>A0ACA9P6S6</accession>
<name>A0ACA9P6S6_9GLOM</name>
<reference evidence="1" key="1">
    <citation type="submission" date="2021-06" db="EMBL/GenBank/DDBJ databases">
        <authorList>
            <person name="Kallberg Y."/>
            <person name="Tangrot J."/>
            <person name="Rosling A."/>
        </authorList>
    </citation>
    <scope>NUCLEOTIDE SEQUENCE</scope>
    <source>
        <strain evidence="1">MA461A</strain>
    </source>
</reference>